<evidence type="ECO:0000259" key="7">
    <source>
        <dbReference type="PROSITE" id="PS50045"/>
    </source>
</evidence>
<feature type="domain" description="Response regulatory" evidence="8">
    <location>
        <begin position="5"/>
        <end position="119"/>
    </location>
</feature>
<evidence type="ECO:0000256" key="1">
    <source>
        <dbReference type="ARBA" id="ARBA00022741"/>
    </source>
</evidence>
<evidence type="ECO:0000256" key="3">
    <source>
        <dbReference type="ARBA" id="ARBA00023015"/>
    </source>
</evidence>
<evidence type="ECO:0000256" key="5">
    <source>
        <dbReference type="ARBA" id="ARBA00023163"/>
    </source>
</evidence>
<dbReference type="RefSeq" id="WP_313834745.1">
    <property type="nucleotide sequence ID" value="NZ_JAQOUE010000002.1"/>
</dbReference>
<sequence length="486" mass="54073">MSEASVLIIDDEPLMRLSMVDALKAVGYQVQEASTGDEGIERSRTSRYDVVITDLRMPGSTGLQVVQACKEFSSDTEVVVITAHGSVETAVQAMKLGAYDYITKPFSMDELLLTVDRATQVVALRKENTALRQELEGKFSFEGIVGKHDRMRQVIEKIKLVSTTDATVLITGESGTGKEVFANAIHRNSPRREYALIKVSCAALPETLLEAELFGHEKGAFTGALKQRRGRFELAHKGTLFLDEIGEISPMVQVKLLRVLQERQFERVGGTETVECDVRLVCATQKDLKKEVDEGRFREDLYYRLHVVQVRLPPLRERKEDILVLADHLLHSSLSKTTCAVNGFSPQAREVLLRYSFPGNVRELENTIERGVALAQNKQEIEVWDLCGHQGCPFLGGTPQEGCGFCQEGLCNQPTPSAGDSSGISSPMTGTLAEVREKIERDYIVEVLNRTEWSRTIAAKSLGLSRKALWEKCKRYGISDSVESEE</sequence>
<keyword evidence="3" id="KW-0805">Transcription regulation</keyword>
<dbReference type="PANTHER" id="PTHR32071">
    <property type="entry name" value="TRANSCRIPTIONAL REGULATORY PROTEIN"/>
    <property type="match status" value="1"/>
</dbReference>
<dbReference type="Pfam" id="PF00158">
    <property type="entry name" value="Sigma54_activat"/>
    <property type="match status" value="1"/>
</dbReference>
<evidence type="ECO:0000313" key="10">
    <source>
        <dbReference type="Proteomes" id="UP001250932"/>
    </source>
</evidence>
<feature type="modified residue" description="4-aspartylphosphate" evidence="6">
    <location>
        <position position="54"/>
    </location>
</feature>
<dbReference type="CDD" id="cd00009">
    <property type="entry name" value="AAA"/>
    <property type="match status" value="1"/>
</dbReference>
<dbReference type="PROSITE" id="PS50110">
    <property type="entry name" value="RESPONSE_REGULATORY"/>
    <property type="match status" value="1"/>
</dbReference>
<feature type="domain" description="Sigma-54 factor interaction" evidence="7">
    <location>
        <begin position="144"/>
        <end position="373"/>
    </location>
</feature>
<dbReference type="InterPro" id="IPR025662">
    <property type="entry name" value="Sigma_54_int_dom_ATP-bd_1"/>
</dbReference>
<keyword evidence="4" id="KW-0238">DNA-binding</keyword>
<keyword evidence="5" id="KW-0804">Transcription</keyword>
<evidence type="ECO:0000259" key="8">
    <source>
        <dbReference type="PROSITE" id="PS50110"/>
    </source>
</evidence>
<dbReference type="InterPro" id="IPR027417">
    <property type="entry name" value="P-loop_NTPase"/>
</dbReference>
<name>A0ABU3KCC3_9BACT</name>
<dbReference type="InterPro" id="IPR002197">
    <property type="entry name" value="HTH_Fis"/>
</dbReference>
<dbReference type="EMBL" id="JAQOUE010000002">
    <property type="protein sequence ID" value="MDT7044159.1"/>
    <property type="molecule type" value="Genomic_DNA"/>
</dbReference>
<dbReference type="SUPFAM" id="SSF46689">
    <property type="entry name" value="Homeodomain-like"/>
    <property type="match status" value="1"/>
</dbReference>
<dbReference type="InterPro" id="IPR025944">
    <property type="entry name" value="Sigma_54_int_dom_CS"/>
</dbReference>
<evidence type="ECO:0000313" key="9">
    <source>
        <dbReference type="EMBL" id="MDT7044159.1"/>
    </source>
</evidence>
<dbReference type="InterPro" id="IPR009057">
    <property type="entry name" value="Homeodomain-like_sf"/>
</dbReference>
<evidence type="ECO:0000256" key="4">
    <source>
        <dbReference type="ARBA" id="ARBA00023125"/>
    </source>
</evidence>
<evidence type="ECO:0000256" key="2">
    <source>
        <dbReference type="ARBA" id="ARBA00022840"/>
    </source>
</evidence>
<dbReference type="InterPro" id="IPR011006">
    <property type="entry name" value="CheY-like_superfamily"/>
</dbReference>
<protein>
    <submittedName>
        <fullName evidence="9">Sigma-54 dependent transcriptional regulator</fullName>
    </submittedName>
</protein>
<dbReference type="PROSITE" id="PS50045">
    <property type="entry name" value="SIGMA54_INTERACT_4"/>
    <property type="match status" value="1"/>
</dbReference>
<dbReference type="Pfam" id="PF00072">
    <property type="entry name" value="Response_reg"/>
    <property type="match status" value="1"/>
</dbReference>
<dbReference type="InterPro" id="IPR058031">
    <property type="entry name" value="AAA_lid_NorR"/>
</dbReference>
<dbReference type="PROSITE" id="PS00675">
    <property type="entry name" value="SIGMA54_INTERACT_1"/>
    <property type="match status" value="1"/>
</dbReference>
<dbReference type="SUPFAM" id="SSF52172">
    <property type="entry name" value="CheY-like"/>
    <property type="match status" value="1"/>
</dbReference>
<organism evidence="9 10">
    <name type="scientific">Candidatus Nitronereus thalassa</name>
    <dbReference type="NCBI Taxonomy" id="3020898"/>
    <lineage>
        <taxon>Bacteria</taxon>
        <taxon>Pseudomonadati</taxon>
        <taxon>Nitrospirota</taxon>
        <taxon>Nitrospiria</taxon>
        <taxon>Nitrospirales</taxon>
        <taxon>Nitrospiraceae</taxon>
        <taxon>Candidatus Nitronereus</taxon>
    </lineage>
</organism>
<dbReference type="InterPro" id="IPR002078">
    <property type="entry name" value="Sigma_54_int"/>
</dbReference>
<dbReference type="Gene3D" id="1.10.8.60">
    <property type="match status" value="1"/>
</dbReference>
<accession>A0ABU3KCC3</accession>
<dbReference type="Gene3D" id="3.40.50.300">
    <property type="entry name" value="P-loop containing nucleotide triphosphate hydrolases"/>
    <property type="match status" value="1"/>
</dbReference>
<keyword evidence="10" id="KW-1185">Reference proteome</keyword>
<dbReference type="PROSITE" id="PS00676">
    <property type="entry name" value="SIGMA54_INTERACT_2"/>
    <property type="match status" value="1"/>
</dbReference>
<dbReference type="SUPFAM" id="SSF52540">
    <property type="entry name" value="P-loop containing nucleoside triphosphate hydrolases"/>
    <property type="match status" value="1"/>
</dbReference>
<keyword evidence="6" id="KW-0597">Phosphoprotein</keyword>
<dbReference type="Pfam" id="PF25601">
    <property type="entry name" value="AAA_lid_14"/>
    <property type="match status" value="1"/>
</dbReference>
<reference evidence="9 10" key="1">
    <citation type="journal article" date="2023" name="ISME J.">
        <title>Cultivation and genomic characterization of novel and ubiquitous marine nitrite-oxidizing bacteria from the Nitrospirales.</title>
        <authorList>
            <person name="Mueller A.J."/>
            <person name="Daebeler A."/>
            <person name="Herbold C.W."/>
            <person name="Kirkegaard R.H."/>
            <person name="Daims H."/>
        </authorList>
    </citation>
    <scope>NUCLEOTIDE SEQUENCE [LARGE SCALE GENOMIC DNA]</scope>
    <source>
        <strain evidence="9 10">EB</strain>
    </source>
</reference>
<dbReference type="PROSITE" id="PS00688">
    <property type="entry name" value="SIGMA54_INTERACT_3"/>
    <property type="match status" value="1"/>
</dbReference>
<dbReference type="InterPro" id="IPR025943">
    <property type="entry name" value="Sigma_54_int_dom_ATP-bd_2"/>
</dbReference>
<dbReference type="SMART" id="SM00382">
    <property type="entry name" value="AAA"/>
    <property type="match status" value="1"/>
</dbReference>
<dbReference type="Proteomes" id="UP001250932">
    <property type="component" value="Unassembled WGS sequence"/>
</dbReference>
<dbReference type="Gene3D" id="1.10.10.60">
    <property type="entry name" value="Homeodomain-like"/>
    <property type="match status" value="1"/>
</dbReference>
<keyword evidence="2" id="KW-0067">ATP-binding</keyword>
<evidence type="ECO:0000256" key="6">
    <source>
        <dbReference type="PROSITE-ProRule" id="PRU00169"/>
    </source>
</evidence>
<dbReference type="InterPro" id="IPR001789">
    <property type="entry name" value="Sig_transdc_resp-reg_receiver"/>
</dbReference>
<dbReference type="SMART" id="SM00448">
    <property type="entry name" value="REC"/>
    <property type="match status" value="1"/>
</dbReference>
<dbReference type="PRINTS" id="PR01590">
    <property type="entry name" value="HTHFIS"/>
</dbReference>
<comment type="caution">
    <text evidence="9">The sequence shown here is derived from an EMBL/GenBank/DDBJ whole genome shotgun (WGS) entry which is preliminary data.</text>
</comment>
<proteinExistence type="predicted"/>
<keyword evidence="1" id="KW-0547">Nucleotide-binding</keyword>
<dbReference type="InterPro" id="IPR003593">
    <property type="entry name" value="AAA+_ATPase"/>
</dbReference>
<gene>
    <name evidence="9" type="ORF">PPG34_17545</name>
</gene>
<dbReference type="Pfam" id="PF02954">
    <property type="entry name" value="HTH_8"/>
    <property type="match status" value="1"/>
</dbReference>
<dbReference type="Gene3D" id="3.40.50.2300">
    <property type="match status" value="1"/>
</dbReference>